<proteinExistence type="predicted"/>
<dbReference type="Proteomes" id="UP001307849">
    <property type="component" value="Unassembled WGS sequence"/>
</dbReference>
<dbReference type="AlphaFoldDB" id="A0AAN8RP55"/>
<evidence type="ECO:0000256" key="1">
    <source>
        <dbReference type="SAM" id="MobiDB-lite"/>
    </source>
</evidence>
<sequence length="586" mass="66026">MFRKANDKTLFSSLKLAFESSKALGNALRGKRGIPDSESGSTATPRFQARGPPLLPTEIIRLIFQLIWDSEPTGVDVQNFRQACKLFNEIGLEYIYSDITVSLNDGDSNTGSLKKLIKHKRDILARISRLHVTGFPPAPRRMGFISLKPPRKYSSDDRKTSRDTLITLLELLEPDQLTSFAITGRYIPERIDRIPISLLFGKHTNLCQLCMPITLLFRHGVNTSEALGSAAMPSFQSLILTDIQDPRHIADIWTLLQNSEDTLKSLAIKSPENSELKSFLVDRGQRGLSTALPSTNLSLRRIQDLHIEGFPYLSEVLRDCAPNLINMSNLRMLRLERCECAERFLSSTFGPYSTPKLRSLQLIETGSSIALDGLLLHLGTMELETLVIVLHPWEGGIKWQNIKEGGLGRSLKRLWIQHMSSYSGPHNVLDMTNHSAPYTDTFFPHGWPKLEEVAIDTNYLGGNAIVLPETVKVCRIVGQRAQNVIVRGQPLAKNVERIIDFRSEEGYKLNVEVSAIGTLDHPDTKRVIRHPFFYNVLSELDRNGVPVSSRAPVSIDEAMKRVPDSHILWYDRTDKPWSGRHGSFWD</sequence>
<evidence type="ECO:0000313" key="3">
    <source>
        <dbReference type="Proteomes" id="UP001307849"/>
    </source>
</evidence>
<organism evidence="2 3">
    <name type="scientific">Arthrobotrys conoides</name>
    <dbReference type="NCBI Taxonomy" id="74498"/>
    <lineage>
        <taxon>Eukaryota</taxon>
        <taxon>Fungi</taxon>
        <taxon>Dikarya</taxon>
        <taxon>Ascomycota</taxon>
        <taxon>Pezizomycotina</taxon>
        <taxon>Orbiliomycetes</taxon>
        <taxon>Orbiliales</taxon>
        <taxon>Orbiliaceae</taxon>
        <taxon>Arthrobotrys</taxon>
    </lineage>
</organism>
<accession>A0AAN8RP55</accession>
<comment type="caution">
    <text evidence="2">The sequence shown here is derived from an EMBL/GenBank/DDBJ whole genome shotgun (WGS) entry which is preliminary data.</text>
</comment>
<evidence type="ECO:0000313" key="2">
    <source>
        <dbReference type="EMBL" id="KAK6497223.1"/>
    </source>
</evidence>
<protein>
    <submittedName>
        <fullName evidence="2">Uncharacterized protein</fullName>
    </submittedName>
</protein>
<feature type="region of interest" description="Disordered" evidence="1">
    <location>
        <begin position="28"/>
        <end position="48"/>
    </location>
</feature>
<dbReference type="EMBL" id="JAVHJM010000015">
    <property type="protein sequence ID" value="KAK6497223.1"/>
    <property type="molecule type" value="Genomic_DNA"/>
</dbReference>
<reference evidence="2 3" key="1">
    <citation type="submission" date="2019-10" db="EMBL/GenBank/DDBJ databases">
        <authorList>
            <person name="Palmer J.M."/>
        </authorList>
    </citation>
    <scope>NUCLEOTIDE SEQUENCE [LARGE SCALE GENOMIC DNA]</scope>
    <source>
        <strain evidence="2 3">TWF506</strain>
    </source>
</reference>
<keyword evidence="3" id="KW-1185">Reference proteome</keyword>
<gene>
    <name evidence="2" type="ORF">TWF506_004698</name>
</gene>
<name>A0AAN8RP55_9PEZI</name>